<dbReference type="PANTHER" id="PTHR12110">
    <property type="entry name" value="HYDROXYPYRUVATE ISOMERASE"/>
    <property type="match status" value="1"/>
</dbReference>
<protein>
    <submittedName>
        <fullName evidence="2">Sugar phosphate isomerase/epimerase</fullName>
    </submittedName>
</protein>
<evidence type="ECO:0000313" key="2">
    <source>
        <dbReference type="EMBL" id="HDX31930.1"/>
    </source>
</evidence>
<dbReference type="InterPro" id="IPR013022">
    <property type="entry name" value="Xyl_isomerase-like_TIM-brl"/>
</dbReference>
<feature type="domain" description="Xylose isomerase-like TIM barrel" evidence="1">
    <location>
        <begin position="17"/>
        <end position="252"/>
    </location>
</feature>
<dbReference type="AlphaFoldDB" id="A0A7C1JYF7"/>
<dbReference type="Gene3D" id="3.20.20.150">
    <property type="entry name" value="Divalent-metal-dependent TIM barrel enzymes"/>
    <property type="match status" value="1"/>
</dbReference>
<evidence type="ECO:0000259" key="1">
    <source>
        <dbReference type="Pfam" id="PF01261"/>
    </source>
</evidence>
<dbReference type="GO" id="GO:0016853">
    <property type="term" value="F:isomerase activity"/>
    <property type="evidence" value="ECO:0007669"/>
    <property type="project" value="UniProtKB-KW"/>
</dbReference>
<dbReference type="EMBL" id="DSMG01000102">
    <property type="protein sequence ID" value="HDX31930.1"/>
    <property type="molecule type" value="Genomic_DNA"/>
</dbReference>
<dbReference type="PANTHER" id="PTHR12110:SF21">
    <property type="entry name" value="XYLOSE ISOMERASE-LIKE TIM BARREL DOMAIN-CONTAINING PROTEIN"/>
    <property type="match status" value="1"/>
</dbReference>
<accession>A0A7C1JYF7</accession>
<keyword evidence="2" id="KW-0413">Isomerase</keyword>
<dbReference type="SUPFAM" id="SSF51658">
    <property type="entry name" value="Xylose isomerase-like"/>
    <property type="match status" value="1"/>
</dbReference>
<gene>
    <name evidence="2" type="ORF">ENQ20_10635</name>
</gene>
<reference evidence="2" key="1">
    <citation type="journal article" date="2020" name="mSystems">
        <title>Genome- and Community-Level Interaction Insights into Carbon Utilization and Element Cycling Functions of Hydrothermarchaeota in Hydrothermal Sediment.</title>
        <authorList>
            <person name="Zhou Z."/>
            <person name="Liu Y."/>
            <person name="Xu W."/>
            <person name="Pan J."/>
            <person name="Luo Z.H."/>
            <person name="Li M."/>
        </authorList>
    </citation>
    <scope>NUCLEOTIDE SEQUENCE [LARGE SCALE GENOMIC DNA]</scope>
    <source>
        <strain evidence="2">SpSt-289</strain>
    </source>
</reference>
<sequence>MLFGMMNNPRAPILTEIERAAAMGFDFLDLTIEAPGAAPESTDWQAVRAALNDHGLRVVVHAAPYLPLNNPSPLVRQAALDELRRCIDVARIVGAPFCTTHFVGWPEFLTEEMGYEYYRQAYQLLIKHGAEQGVQVTLENSPNNKHQLKYFREIFFRLPELKLTFDIGHGNVNTARSMTRDYMFALADRLVHVNLSDNDGSADDHLPLGAARQGGIKLKHELQVLRDFRFDGTLTLEIFGHERWLVASRELVKERLAEIG</sequence>
<organism evidence="2">
    <name type="scientific">Caldilinea aerophila</name>
    <dbReference type="NCBI Taxonomy" id="133453"/>
    <lineage>
        <taxon>Bacteria</taxon>
        <taxon>Bacillati</taxon>
        <taxon>Chloroflexota</taxon>
        <taxon>Caldilineae</taxon>
        <taxon>Caldilineales</taxon>
        <taxon>Caldilineaceae</taxon>
        <taxon>Caldilinea</taxon>
    </lineage>
</organism>
<name>A0A7C1JYF7_9CHLR</name>
<dbReference type="Pfam" id="PF01261">
    <property type="entry name" value="AP_endonuc_2"/>
    <property type="match status" value="1"/>
</dbReference>
<dbReference type="InterPro" id="IPR050312">
    <property type="entry name" value="IolE/XylAMocC-like"/>
</dbReference>
<comment type="caution">
    <text evidence="2">The sequence shown here is derived from an EMBL/GenBank/DDBJ whole genome shotgun (WGS) entry which is preliminary data.</text>
</comment>
<dbReference type="InterPro" id="IPR036237">
    <property type="entry name" value="Xyl_isomerase-like_sf"/>
</dbReference>
<proteinExistence type="predicted"/>